<dbReference type="EMBL" id="OZ020105">
    <property type="protein sequence ID" value="CAK9257277.1"/>
    <property type="molecule type" value="Genomic_DNA"/>
</dbReference>
<protein>
    <recommendedName>
        <fullName evidence="4">Transposase</fullName>
    </recommendedName>
</protein>
<name>A0ABP0VV61_9BRYO</name>
<reference evidence="2" key="1">
    <citation type="submission" date="2024-02" db="EMBL/GenBank/DDBJ databases">
        <authorList>
            <consortium name="ELIXIR-Norway"/>
            <consortium name="Elixir Norway"/>
        </authorList>
    </citation>
    <scope>NUCLEOTIDE SEQUENCE</scope>
</reference>
<dbReference type="Proteomes" id="UP001497444">
    <property type="component" value="Chromosome 10"/>
</dbReference>
<accession>A0ABP0VV61</accession>
<feature type="region of interest" description="Disordered" evidence="1">
    <location>
        <begin position="78"/>
        <end position="111"/>
    </location>
</feature>
<sequence>MALGSRAATITRFFSPLSKEEVHEKIKKDSAAWQEEERNRVAWNETAKAAKESARLAAKRPVGRPKRVRAQAVLVPPNMGAEKQGDAAGASNAGRSTHNSEQVNPPAKKQRGSYTNWFVQDLWPHIEAAVRQHPKSLYDALFSLQHIRKPGRIGSPFDKLTMNTMKGWFERDVQSGHFKLRKKYEEGVAAQKARVQKGKSGSWGIFKDHPQAFDTILSTLKGMRDVGQPMDANVAQTVILGIVQALALELLLKRTGRGGKLFQVSKRFSRKFL</sequence>
<evidence type="ECO:0000313" key="3">
    <source>
        <dbReference type="Proteomes" id="UP001497444"/>
    </source>
</evidence>
<feature type="compositionally biased region" description="Polar residues" evidence="1">
    <location>
        <begin position="93"/>
        <end position="103"/>
    </location>
</feature>
<organism evidence="2 3">
    <name type="scientific">Sphagnum jensenii</name>
    <dbReference type="NCBI Taxonomy" id="128206"/>
    <lineage>
        <taxon>Eukaryota</taxon>
        <taxon>Viridiplantae</taxon>
        <taxon>Streptophyta</taxon>
        <taxon>Embryophyta</taxon>
        <taxon>Bryophyta</taxon>
        <taxon>Sphagnophytina</taxon>
        <taxon>Sphagnopsida</taxon>
        <taxon>Sphagnales</taxon>
        <taxon>Sphagnaceae</taxon>
        <taxon>Sphagnum</taxon>
    </lineage>
</organism>
<proteinExistence type="predicted"/>
<evidence type="ECO:0000313" key="2">
    <source>
        <dbReference type="EMBL" id="CAK9257277.1"/>
    </source>
</evidence>
<evidence type="ECO:0000256" key="1">
    <source>
        <dbReference type="SAM" id="MobiDB-lite"/>
    </source>
</evidence>
<gene>
    <name evidence="2" type="ORF">CSSPJE1EN1_LOCUS2755</name>
</gene>
<evidence type="ECO:0008006" key="4">
    <source>
        <dbReference type="Google" id="ProtNLM"/>
    </source>
</evidence>
<feature type="non-terminal residue" evidence="2">
    <location>
        <position position="1"/>
    </location>
</feature>
<keyword evidence="3" id="KW-1185">Reference proteome</keyword>
<feature type="non-terminal residue" evidence="2">
    <location>
        <position position="273"/>
    </location>
</feature>